<proteinExistence type="predicted"/>
<reference evidence="3" key="1">
    <citation type="submission" date="2021-04" db="EMBL/GenBank/DDBJ databases">
        <authorList>
            <person name="Tunstrom K."/>
        </authorList>
    </citation>
    <scope>NUCLEOTIDE SEQUENCE</scope>
</reference>
<dbReference type="Proteomes" id="UP000691718">
    <property type="component" value="Unassembled WGS sequence"/>
</dbReference>
<keyword evidence="4" id="KW-1185">Reference proteome</keyword>
<dbReference type="AlphaFoldDB" id="A0A8S3WMN5"/>
<accession>A0A8S3WMN5</accession>
<dbReference type="InterPro" id="IPR041588">
    <property type="entry name" value="Integrase_H2C2"/>
</dbReference>
<evidence type="ECO:0000313" key="3">
    <source>
        <dbReference type="EMBL" id="CAG4966032.1"/>
    </source>
</evidence>
<organism evidence="3 4">
    <name type="scientific">Parnassius apollo</name>
    <name type="common">Apollo butterfly</name>
    <name type="synonym">Papilio apollo</name>
    <dbReference type="NCBI Taxonomy" id="110799"/>
    <lineage>
        <taxon>Eukaryota</taxon>
        <taxon>Metazoa</taxon>
        <taxon>Ecdysozoa</taxon>
        <taxon>Arthropoda</taxon>
        <taxon>Hexapoda</taxon>
        <taxon>Insecta</taxon>
        <taxon>Pterygota</taxon>
        <taxon>Neoptera</taxon>
        <taxon>Endopterygota</taxon>
        <taxon>Lepidoptera</taxon>
        <taxon>Glossata</taxon>
        <taxon>Ditrysia</taxon>
        <taxon>Papilionoidea</taxon>
        <taxon>Papilionidae</taxon>
        <taxon>Parnassiinae</taxon>
        <taxon>Parnassini</taxon>
        <taxon>Parnassius</taxon>
        <taxon>Parnassius</taxon>
    </lineage>
</organism>
<feature type="compositionally biased region" description="Polar residues" evidence="1">
    <location>
        <begin position="1"/>
        <end position="10"/>
    </location>
</feature>
<dbReference type="PANTHER" id="PTHR47331">
    <property type="entry name" value="PHD-TYPE DOMAIN-CONTAINING PROTEIN"/>
    <property type="match status" value="1"/>
</dbReference>
<evidence type="ECO:0000259" key="2">
    <source>
        <dbReference type="Pfam" id="PF17921"/>
    </source>
</evidence>
<dbReference type="OrthoDB" id="5967017at2759"/>
<feature type="domain" description="Integrase zinc-binding" evidence="2">
    <location>
        <begin position="111"/>
        <end position="162"/>
    </location>
</feature>
<feature type="compositionally biased region" description="Acidic residues" evidence="1">
    <location>
        <begin position="14"/>
        <end position="23"/>
    </location>
</feature>
<dbReference type="Pfam" id="PF17921">
    <property type="entry name" value="Integrase_H2C2"/>
    <property type="match status" value="1"/>
</dbReference>
<dbReference type="EMBL" id="CAJQZP010000527">
    <property type="protein sequence ID" value="CAG4966032.1"/>
    <property type="molecule type" value="Genomic_DNA"/>
</dbReference>
<evidence type="ECO:0000256" key="1">
    <source>
        <dbReference type="SAM" id="MobiDB-lite"/>
    </source>
</evidence>
<sequence>MESLQTSNQSFEERLEENDETNDVELTTESINEGGLLPLSLNENINNLDSVIQQYQKINYPNEFRGIVTDLGRSLGVFKDKDDILRCKGRMILADLSYDQKCPILLPKNCKLTEHIIKSIHEENYHVGTSHTLNLIRQKYWIPQGRSQVQKVIKKCFQCQKYGGGPYKLPLMPDFPAERVNYENSFTYMGLDYLGPLLISNDRKEKHKMWICIYTCLVTRAIHLEVVQDLTTEQCALALRRFFAARGISKLILSDNASQYKLTADACLWSLLFRK</sequence>
<feature type="region of interest" description="Disordered" evidence="1">
    <location>
        <begin position="1"/>
        <end position="24"/>
    </location>
</feature>
<gene>
    <name evidence="3" type="ORF">PAPOLLO_LOCUS7518</name>
</gene>
<name>A0A8S3WMN5_PARAO</name>
<evidence type="ECO:0000313" key="4">
    <source>
        <dbReference type="Proteomes" id="UP000691718"/>
    </source>
</evidence>
<comment type="caution">
    <text evidence="3">The sequence shown here is derived from an EMBL/GenBank/DDBJ whole genome shotgun (WGS) entry which is preliminary data.</text>
</comment>
<protein>
    <submittedName>
        <fullName evidence="3">(apollo) hypothetical protein</fullName>
    </submittedName>
</protein>